<evidence type="ECO:0000256" key="1">
    <source>
        <dbReference type="SAM" id="MobiDB-lite"/>
    </source>
</evidence>
<dbReference type="STRING" id="1408157.A0A1J7JKE4"/>
<dbReference type="Proteomes" id="UP000182658">
    <property type="component" value="Unassembled WGS sequence"/>
</dbReference>
<proteinExistence type="predicted"/>
<organism evidence="2 3">
    <name type="scientific">Coniochaeta ligniaria NRRL 30616</name>
    <dbReference type="NCBI Taxonomy" id="1408157"/>
    <lineage>
        <taxon>Eukaryota</taxon>
        <taxon>Fungi</taxon>
        <taxon>Dikarya</taxon>
        <taxon>Ascomycota</taxon>
        <taxon>Pezizomycotina</taxon>
        <taxon>Sordariomycetes</taxon>
        <taxon>Sordariomycetidae</taxon>
        <taxon>Coniochaetales</taxon>
        <taxon>Coniochaetaceae</taxon>
        <taxon>Coniochaeta</taxon>
    </lineage>
</organism>
<evidence type="ECO:0008006" key="4">
    <source>
        <dbReference type="Google" id="ProtNLM"/>
    </source>
</evidence>
<reference evidence="2 3" key="1">
    <citation type="submission" date="2016-10" db="EMBL/GenBank/DDBJ databases">
        <title>Draft genome sequence of Coniochaeta ligniaria NRRL30616, a lignocellulolytic fungus for bioabatement of inhibitors in plant biomass hydrolysates.</title>
        <authorList>
            <consortium name="DOE Joint Genome Institute"/>
            <person name="Jimenez D.J."/>
            <person name="Hector R.E."/>
            <person name="Riley R."/>
            <person name="Sun H."/>
            <person name="Grigoriev I.V."/>
            <person name="Van Elsas J.D."/>
            <person name="Nichols N.N."/>
        </authorList>
    </citation>
    <scope>NUCLEOTIDE SEQUENCE [LARGE SCALE GENOMIC DNA]</scope>
    <source>
        <strain evidence="2 3">NRRL 30616</strain>
    </source>
</reference>
<feature type="region of interest" description="Disordered" evidence="1">
    <location>
        <begin position="139"/>
        <end position="159"/>
    </location>
</feature>
<dbReference type="AlphaFoldDB" id="A0A1J7JKE4"/>
<evidence type="ECO:0000313" key="2">
    <source>
        <dbReference type="EMBL" id="OIW29740.1"/>
    </source>
</evidence>
<dbReference type="EMBL" id="KV875097">
    <property type="protein sequence ID" value="OIW29740.1"/>
    <property type="molecule type" value="Genomic_DNA"/>
</dbReference>
<gene>
    <name evidence="2" type="ORF">CONLIGDRAFT_643807</name>
</gene>
<sequence length="159" mass="17818">MAQIESASDQMCRKILTALCDDPKIRQKAFSCLRAYQPKPGTKRKAVEAPPEVYLCKYCGDAFLEENNIDTEACCHHPGELEFDDDSDTWVDWPYWDDDMDTEDMRKEYPGGFTWNCCDEPGDGSSGCEAHAHVAVNNKRQKASSKTAAKPAVTVDLTQ</sequence>
<protein>
    <recommendedName>
        <fullName evidence="4">C2H2-type domain-containing protein</fullName>
    </recommendedName>
</protein>
<name>A0A1J7JKE4_9PEZI</name>
<accession>A0A1J7JKE4</accession>
<dbReference type="PANTHER" id="PTHR38167">
    <property type="entry name" value="C2H2-TYPE DOMAIN-CONTAINING PROTEIN"/>
    <property type="match status" value="1"/>
</dbReference>
<evidence type="ECO:0000313" key="3">
    <source>
        <dbReference type="Proteomes" id="UP000182658"/>
    </source>
</evidence>
<dbReference type="OrthoDB" id="5422613at2759"/>
<dbReference type="PANTHER" id="PTHR38167:SF1">
    <property type="entry name" value="C2H2-TYPE DOMAIN-CONTAINING PROTEIN"/>
    <property type="match status" value="1"/>
</dbReference>
<keyword evidence="3" id="KW-1185">Reference proteome</keyword>
<dbReference type="InParanoid" id="A0A1J7JKE4"/>